<comment type="caution">
    <text evidence="2">The sequence shown here is derived from an EMBL/GenBank/DDBJ whole genome shotgun (WGS) entry which is preliminary data.</text>
</comment>
<dbReference type="AlphaFoldDB" id="A0A8X6F1U7"/>
<sequence length="74" mass="8512">MALPEKRRNVTSKSRNKRKNRVRPKLAEWMSESTERDIPSNDRVAPGFGHPNQGAQKLSKKGLLHYRRQCQAGL</sequence>
<organism evidence="2 3">
    <name type="scientific">Trichonephila clavata</name>
    <name type="common">Joro spider</name>
    <name type="synonym">Nephila clavata</name>
    <dbReference type="NCBI Taxonomy" id="2740835"/>
    <lineage>
        <taxon>Eukaryota</taxon>
        <taxon>Metazoa</taxon>
        <taxon>Ecdysozoa</taxon>
        <taxon>Arthropoda</taxon>
        <taxon>Chelicerata</taxon>
        <taxon>Arachnida</taxon>
        <taxon>Araneae</taxon>
        <taxon>Araneomorphae</taxon>
        <taxon>Entelegynae</taxon>
        <taxon>Araneoidea</taxon>
        <taxon>Nephilidae</taxon>
        <taxon>Trichonephila</taxon>
    </lineage>
</organism>
<evidence type="ECO:0000313" key="2">
    <source>
        <dbReference type="EMBL" id="GFQ67154.1"/>
    </source>
</evidence>
<feature type="region of interest" description="Disordered" evidence="1">
    <location>
        <begin position="1"/>
        <end position="63"/>
    </location>
</feature>
<name>A0A8X6F1U7_TRICU</name>
<gene>
    <name evidence="2" type="ORF">TNCT_596571</name>
</gene>
<keyword evidence="3" id="KW-1185">Reference proteome</keyword>
<dbReference type="OrthoDB" id="10327819at2759"/>
<dbReference type="EMBL" id="BMAO01010432">
    <property type="protein sequence ID" value="GFQ67154.1"/>
    <property type="molecule type" value="Genomic_DNA"/>
</dbReference>
<reference evidence="2" key="1">
    <citation type="submission" date="2020-07" db="EMBL/GenBank/DDBJ databases">
        <title>Multicomponent nature underlies the extraordinary mechanical properties of spider dragline silk.</title>
        <authorList>
            <person name="Kono N."/>
            <person name="Nakamura H."/>
            <person name="Mori M."/>
            <person name="Yoshida Y."/>
            <person name="Ohtoshi R."/>
            <person name="Malay A.D."/>
            <person name="Moran D.A.P."/>
            <person name="Tomita M."/>
            <person name="Numata K."/>
            <person name="Arakawa K."/>
        </authorList>
    </citation>
    <scope>NUCLEOTIDE SEQUENCE</scope>
</reference>
<dbReference type="Proteomes" id="UP000887116">
    <property type="component" value="Unassembled WGS sequence"/>
</dbReference>
<proteinExistence type="predicted"/>
<feature type="compositionally biased region" description="Basic residues" evidence="1">
    <location>
        <begin position="14"/>
        <end position="24"/>
    </location>
</feature>
<evidence type="ECO:0000313" key="3">
    <source>
        <dbReference type="Proteomes" id="UP000887116"/>
    </source>
</evidence>
<protein>
    <submittedName>
        <fullName evidence="2">Uncharacterized protein</fullName>
    </submittedName>
</protein>
<evidence type="ECO:0000256" key="1">
    <source>
        <dbReference type="SAM" id="MobiDB-lite"/>
    </source>
</evidence>
<accession>A0A8X6F1U7</accession>